<organism evidence="2 3">
    <name type="scientific">Geovibrio thiophilus</name>
    <dbReference type="NCBI Taxonomy" id="139438"/>
    <lineage>
        <taxon>Bacteria</taxon>
        <taxon>Pseudomonadati</taxon>
        <taxon>Deferribacterota</taxon>
        <taxon>Deferribacteres</taxon>
        <taxon>Deferribacterales</taxon>
        <taxon>Geovibrionaceae</taxon>
        <taxon>Geovibrio</taxon>
    </lineage>
</organism>
<dbReference type="PROSITE" id="PS51257">
    <property type="entry name" value="PROKAR_LIPOPROTEIN"/>
    <property type="match status" value="1"/>
</dbReference>
<dbReference type="Pfam" id="PF05345">
    <property type="entry name" value="He_PIG"/>
    <property type="match status" value="2"/>
</dbReference>
<dbReference type="InterPro" id="IPR015919">
    <property type="entry name" value="Cadherin-like_sf"/>
</dbReference>
<reference evidence="2 3" key="1">
    <citation type="submission" date="2019-01" db="EMBL/GenBank/DDBJ databases">
        <title>Geovibrio thiophilus DSM 11263, complete genome.</title>
        <authorList>
            <person name="Spring S."/>
            <person name="Bunk B."/>
            <person name="Sproer C."/>
        </authorList>
    </citation>
    <scope>NUCLEOTIDE SEQUENCE [LARGE SCALE GENOMIC DNA]</scope>
    <source>
        <strain evidence="2 3">DSM 11263</strain>
    </source>
</reference>
<gene>
    <name evidence="2" type="ORF">EP073_03830</name>
</gene>
<dbReference type="EMBL" id="CP035108">
    <property type="protein sequence ID" value="QAR32564.1"/>
    <property type="molecule type" value="Genomic_DNA"/>
</dbReference>
<dbReference type="PANTHER" id="PTHR35812:SF1">
    <property type="entry name" value="LIPOPROTEIN"/>
    <property type="match status" value="1"/>
</dbReference>
<protein>
    <submittedName>
        <fullName evidence="2">DUF1566 domain-containing protein</fullName>
    </submittedName>
</protein>
<feature type="domain" description="Dystroglycan-type cadherin-like" evidence="1">
    <location>
        <begin position="152"/>
        <end position="243"/>
    </location>
</feature>
<dbReference type="Pfam" id="PF07603">
    <property type="entry name" value="Lcl_C"/>
    <property type="match status" value="2"/>
</dbReference>
<dbReference type="AlphaFoldDB" id="A0A3R5XW62"/>
<dbReference type="GO" id="GO:0016020">
    <property type="term" value="C:membrane"/>
    <property type="evidence" value="ECO:0007669"/>
    <property type="project" value="InterPro"/>
</dbReference>
<dbReference type="SMART" id="SM00736">
    <property type="entry name" value="CADG"/>
    <property type="match status" value="2"/>
</dbReference>
<dbReference type="Gene3D" id="2.60.40.10">
    <property type="entry name" value="Immunoglobulins"/>
    <property type="match status" value="2"/>
</dbReference>
<dbReference type="InterPro" id="IPR013783">
    <property type="entry name" value="Ig-like_fold"/>
</dbReference>
<evidence type="ECO:0000313" key="2">
    <source>
        <dbReference type="EMBL" id="QAR32564.1"/>
    </source>
</evidence>
<proteinExistence type="predicted"/>
<dbReference type="OrthoDB" id="9793251at2"/>
<feature type="domain" description="Dystroglycan-type cadherin-like" evidence="1">
    <location>
        <begin position="245"/>
        <end position="336"/>
    </location>
</feature>
<dbReference type="InterPro" id="IPR011460">
    <property type="entry name" value="Lcl_C"/>
</dbReference>
<dbReference type="RefSeq" id="WP_128465851.1">
    <property type="nucleotide sequence ID" value="NZ_CP035108.1"/>
</dbReference>
<evidence type="ECO:0000259" key="1">
    <source>
        <dbReference type="SMART" id="SM00736"/>
    </source>
</evidence>
<accession>A0A3R5XW62</accession>
<dbReference type="InterPro" id="IPR006644">
    <property type="entry name" value="Cadg"/>
</dbReference>
<dbReference type="GO" id="GO:0005509">
    <property type="term" value="F:calcium ion binding"/>
    <property type="evidence" value="ECO:0007669"/>
    <property type="project" value="InterPro"/>
</dbReference>
<keyword evidence="3" id="KW-1185">Reference proteome</keyword>
<sequence length="625" mass="66619">MKGLHFIILAVLILAVGCGGNGSSSKDDSSAYQGYYTGVYSNASVSGAWSMAVDKNGDISGLAEDNLYSYILTGTVDEGGGAAVTGTAGSDANAFIRRTLNSPSDIYIELSFIFNFSSGNFTGEWARTDSQTGFFSGTQHNSSGQNIGNIPPQISGTPVTGITTGTYYSFIPISFDADGDTLTFHIINKPDWALFDNETGALTGTPDNAGVLEGIVITVTDGRGGFDFINSFSITVNQANTPPIVGGTALTSVTAGSAYNFVPAANDADSDTLTFSIENKPSWANFSTTTGALTGTPSNADTGTYSGIVISVSDGNGGTDSLDAFDISVFLPLKKTGQIKSYDSSGTEVTDGSIKDDGYYQKGAAIAYSRDNGIVTDGVTGLTWQDDALSGTVNRADAETYCDGITTGGHNDWRLPYRSEQTTIIDYSRYGQAIDDTFLFKATGYFTLYWSYNDVADDSSYAWGVLFYTGGVYFSAKTADGYARCVRGDTLPTESFNRNDTDKIVTDTLHGLMWQDDEESATDARNWTGAISYCEASELGGYDDWRLPNVTELNSIVDYTAYNPAVSSVFQNTIVEDSGSSVHYWTSTSDAFGLPYAWTVYFDYGIVGSKAKSGSGYTRCVRSIN</sequence>
<dbReference type="SUPFAM" id="SSF49313">
    <property type="entry name" value="Cadherin-like"/>
    <property type="match status" value="2"/>
</dbReference>
<name>A0A3R5XW62_9BACT</name>
<dbReference type="Proteomes" id="UP000287502">
    <property type="component" value="Chromosome"/>
</dbReference>
<dbReference type="PANTHER" id="PTHR35812">
    <property type="entry name" value="LIPOPROTEIN"/>
    <property type="match status" value="1"/>
</dbReference>
<dbReference type="KEGG" id="gtl:EP073_03830"/>
<evidence type="ECO:0000313" key="3">
    <source>
        <dbReference type="Proteomes" id="UP000287502"/>
    </source>
</evidence>